<sequence length="358" mass="41131">MVSFAEKPTVIPIEGRGSNADRPRTLRDSQLRRLRKVEKNLDKFYMTTEFDDDMLGPFHIIRGPPFNIDDDDDPIDLDRRFFLPGPVEDMERGIKVTNETSFTDHIRWPQFEPIDEGLRREEDKDYADAPLHERLNLYYGRMDGDAKEGAHRGFYCEQAAEVTSSWQHHSYVGASTRPAFYDIRFSRRTGQAYADFWQSGEYYRWLPGSDEMDSLHPSVPHAVATVYDSARPHAQGMLRSELRVAVFLLKEQMRQKDVYVDHCICPVLVFGFHGRFTARITQAYVENDNVIIRPSRLIDIDTPVISPEVRLIIRWLNSRPVGDTHSPTPESEQLNRRASTPVGDVAARSMASLAIDGQ</sequence>
<accession>A0A428NNS7</accession>
<feature type="compositionally biased region" description="Polar residues" evidence="1">
    <location>
        <begin position="325"/>
        <end position="338"/>
    </location>
</feature>
<proteinExistence type="predicted"/>
<gene>
    <name evidence="2" type="ORF">CEP54_015483</name>
</gene>
<dbReference type="OrthoDB" id="4177740at2759"/>
<feature type="region of interest" description="Disordered" evidence="1">
    <location>
        <begin position="322"/>
        <end position="341"/>
    </location>
</feature>
<keyword evidence="3" id="KW-1185">Reference proteome</keyword>
<evidence type="ECO:0000256" key="1">
    <source>
        <dbReference type="SAM" id="MobiDB-lite"/>
    </source>
</evidence>
<protein>
    <submittedName>
        <fullName evidence="2">Uncharacterized protein</fullName>
    </submittedName>
</protein>
<evidence type="ECO:0000313" key="3">
    <source>
        <dbReference type="Proteomes" id="UP000288168"/>
    </source>
</evidence>
<comment type="caution">
    <text evidence="2">The sequence shown here is derived from an EMBL/GenBank/DDBJ whole genome shotgun (WGS) entry which is preliminary data.</text>
</comment>
<organism evidence="2 3">
    <name type="scientific">Fusarium duplospermum</name>
    <dbReference type="NCBI Taxonomy" id="1325734"/>
    <lineage>
        <taxon>Eukaryota</taxon>
        <taxon>Fungi</taxon>
        <taxon>Dikarya</taxon>
        <taxon>Ascomycota</taxon>
        <taxon>Pezizomycotina</taxon>
        <taxon>Sordariomycetes</taxon>
        <taxon>Hypocreomycetidae</taxon>
        <taxon>Hypocreales</taxon>
        <taxon>Nectriaceae</taxon>
        <taxon>Fusarium</taxon>
        <taxon>Fusarium solani species complex</taxon>
    </lineage>
</organism>
<name>A0A428NNS7_9HYPO</name>
<dbReference type="EMBL" id="NKCI01000367">
    <property type="protein sequence ID" value="RSL42446.1"/>
    <property type="molecule type" value="Genomic_DNA"/>
</dbReference>
<reference evidence="2 3" key="1">
    <citation type="submission" date="2017-06" db="EMBL/GenBank/DDBJ databases">
        <title>Comparative genomic analysis of Ambrosia Fusariam Clade fungi.</title>
        <authorList>
            <person name="Stajich J.E."/>
            <person name="Carrillo J."/>
            <person name="Kijimoto T."/>
            <person name="Eskalen A."/>
            <person name="O'Donnell K."/>
            <person name="Kasson M."/>
        </authorList>
    </citation>
    <scope>NUCLEOTIDE SEQUENCE [LARGE SCALE GENOMIC DNA]</scope>
    <source>
        <strain evidence="2 3">NRRL62584</strain>
    </source>
</reference>
<dbReference type="Proteomes" id="UP000288168">
    <property type="component" value="Unassembled WGS sequence"/>
</dbReference>
<dbReference type="STRING" id="1325734.A0A428NNS7"/>
<feature type="region of interest" description="Disordered" evidence="1">
    <location>
        <begin position="1"/>
        <end position="24"/>
    </location>
</feature>
<evidence type="ECO:0000313" key="2">
    <source>
        <dbReference type="EMBL" id="RSL42446.1"/>
    </source>
</evidence>
<dbReference type="AlphaFoldDB" id="A0A428NNS7"/>